<accession>A0A1H2V3S3</accession>
<sequence length="82" mass="9304">MALSLIIACGWVFASTIVAMLPMRLQFPPGVVLLASAPVLIVWLGYDYGWFIGVLAFAAFVSMFRNPIRYYWRKWTGKEVSE</sequence>
<dbReference type="STRING" id="985054.SAMN05444358_1011348"/>
<dbReference type="Pfam" id="PF10658">
    <property type="entry name" value="DUF2484"/>
    <property type="match status" value="1"/>
</dbReference>
<evidence type="ECO:0000313" key="2">
    <source>
        <dbReference type="EMBL" id="SDW62945.1"/>
    </source>
</evidence>
<dbReference type="AlphaFoldDB" id="A0A1H2V3S3"/>
<dbReference type="InterPro" id="IPR018919">
    <property type="entry name" value="DUF2484"/>
</dbReference>
<protein>
    <recommendedName>
        <fullName evidence="4">UDP-N-acetylmuramate--alanine ligase</fullName>
    </recommendedName>
</protein>
<dbReference type="Proteomes" id="UP000183400">
    <property type="component" value="Unassembled WGS sequence"/>
</dbReference>
<keyword evidence="1" id="KW-0472">Membrane</keyword>
<feature type="transmembrane region" description="Helical" evidence="1">
    <location>
        <begin position="43"/>
        <end position="64"/>
    </location>
</feature>
<reference evidence="3" key="1">
    <citation type="submission" date="2016-10" db="EMBL/GenBank/DDBJ databases">
        <authorList>
            <person name="Varghese N."/>
            <person name="Submissions S."/>
        </authorList>
    </citation>
    <scope>NUCLEOTIDE SEQUENCE [LARGE SCALE GENOMIC DNA]</scope>
    <source>
        <strain evidence="3">DSM 27839</strain>
    </source>
</reference>
<evidence type="ECO:0000256" key="1">
    <source>
        <dbReference type="SAM" id="Phobius"/>
    </source>
</evidence>
<keyword evidence="3" id="KW-1185">Reference proteome</keyword>
<dbReference type="EMBL" id="FNNP01000001">
    <property type="protein sequence ID" value="SDW62945.1"/>
    <property type="molecule type" value="Genomic_DNA"/>
</dbReference>
<evidence type="ECO:0008006" key="4">
    <source>
        <dbReference type="Google" id="ProtNLM"/>
    </source>
</evidence>
<organism evidence="2 3">
    <name type="scientific">Ruegeria halocynthiae</name>
    <dbReference type="NCBI Taxonomy" id="985054"/>
    <lineage>
        <taxon>Bacteria</taxon>
        <taxon>Pseudomonadati</taxon>
        <taxon>Pseudomonadota</taxon>
        <taxon>Alphaproteobacteria</taxon>
        <taxon>Rhodobacterales</taxon>
        <taxon>Roseobacteraceae</taxon>
        <taxon>Ruegeria</taxon>
    </lineage>
</organism>
<gene>
    <name evidence="2" type="ORF">SAMN05444358_1011348</name>
</gene>
<keyword evidence="1" id="KW-0812">Transmembrane</keyword>
<name>A0A1H2V3S3_9RHOB</name>
<keyword evidence="1" id="KW-1133">Transmembrane helix</keyword>
<proteinExistence type="predicted"/>
<evidence type="ECO:0000313" key="3">
    <source>
        <dbReference type="Proteomes" id="UP000183400"/>
    </source>
</evidence>